<name>A0A328P718_9GAMM</name>
<evidence type="ECO:0000256" key="1">
    <source>
        <dbReference type="ARBA" id="ARBA00005384"/>
    </source>
</evidence>
<dbReference type="InterPro" id="IPR051446">
    <property type="entry name" value="HTH_trans_reg/aminotransferase"/>
</dbReference>
<dbReference type="PANTHER" id="PTHR46577:SF1">
    <property type="entry name" value="HTH-TYPE TRANSCRIPTIONAL REGULATORY PROTEIN GABR"/>
    <property type="match status" value="1"/>
</dbReference>
<comment type="similarity">
    <text evidence="1">In the C-terminal section; belongs to the class-I pyridoxal-phosphate-dependent aminotransferase family.</text>
</comment>
<evidence type="ECO:0000313" key="7">
    <source>
        <dbReference type="EMBL" id="RAO76064.1"/>
    </source>
</evidence>
<keyword evidence="8" id="KW-1185">Reference proteome</keyword>
<proteinExistence type="inferred from homology"/>
<dbReference type="CDD" id="cd00609">
    <property type="entry name" value="AAT_like"/>
    <property type="match status" value="1"/>
</dbReference>
<dbReference type="PANTHER" id="PTHR46577">
    <property type="entry name" value="HTH-TYPE TRANSCRIPTIONAL REGULATORY PROTEIN GABR"/>
    <property type="match status" value="1"/>
</dbReference>
<feature type="domain" description="HTH gntR-type" evidence="6">
    <location>
        <begin position="11"/>
        <end position="79"/>
    </location>
</feature>
<keyword evidence="5" id="KW-0804">Transcription</keyword>
<dbReference type="InterPro" id="IPR004839">
    <property type="entry name" value="Aminotransferase_I/II_large"/>
</dbReference>
<dbReference type="GO" id="GO:0030170">
    <property type="term" value="F:pyridoxal phosphate binding"/>
    <property type="evidence" value="ECO:0007669"/>
    <property type="project" value="InterPro"/>
</dbReference>
<dbReference type="PROSITE" id="PS50949">
    <property type="entry name" value="HTH_GNTR"/>
    <property type="match status" value="1"/>
</dbReference>
<dbReference type="Proteomes" id="UP000248926">
    <property type="component" value="Unassembled WGS sequence"/>
</dbReference>
<dbReference type="SUPFAM" id="SSF53383">
    <property type="entry name" value="PLP-dependent transferases"/>
    <property type="match status" value="1"/>
</dbReference>
<gene>
    <name evidence="7" type="ORF">CA260_12080</name>
</gene>
<dbReference type="OrthoDB" id="9808770at2"/>
<dbReference type="PRINTS" id="PR00035">
    <property type="entry name" value="HTHGNTR"/>
</dbReference>
<evidence type="ECO:0000256" key="5">
    <source>
        <dbReference type="ARBA" id="ARBA00023163"/>
    </source>
</evidence>
<dbReference type="RefSeq" id="WP_111983350.1">
    <property type="nucleotide sequence ID" value="NZ_NFZS01000003.1"/>
</dbReference>
<dbReference type="InterPro" id="IPR036390">
    <property type="entry name" value="WH_DNA-bd_sf"/>
</dbReference>
<dbReference type="GO" id="GO:0003677">
    <property type="term" value="F:DNA binding"/>
    <property type="evidence" value="ECO:0007669"/>
    <property type="project" value="UniProtKB-KW"/>
</dbReference>
<evidence type="ECO:0000256" key="4">
    <source>
        <dbReference type="ARBA" id="ARBA00023125"/>
    </source>
</evidence>
<reference evidence="7 8" key="1">
    <citation type="journal article" date="2018" name="Genet. Mol. Biol.">
        <title>The genome sequence of Dyella jiangningensis FCAV SCS01 from a lignocellulose-decomposing microbial consortium metagenome reveals potential for biotechnological applications.</title>
        <authorList>
            <person name="Desiderato J.G."/>
            <person name="Alvarenga D.O."/>
            <person name="Constancio M.T.L."/>
            <person name="Alves L.M.C."/>
            <person name="Varani A.M."/>
        </authorList>
    </citation>
    <scope>NUCLEOTIDE SEQUENCE [LARGE SCALE GENOMIC DNA]</scope>
    <source>
        <strain evidence="7 8">FCAV SCS01</strain>
    </source>
</reference>
<dbReference type="EMBL" id="NFZS01000003">
    <property type="protein sequence ID" value="RAO76064.1"/>
    <property type="molecule type" value="Genomic_DNA"/>
</dbReference>
<dbReference type="Pfam" id="PF00392">
    <property type="entry name" value="GntR"/>
    <property type="match status" value="1"/>
</dbReference>
<dbReference type="InterPro" id="IPR036388">
    <property type="entry name" value="WH-like_DNA-bd_sf"/>
</dbReference>
<organism evidence="7 8">
    <name type="scientific">Dyella jiangningensis</name>
    <dbReference type="NCBI Taxonomy" id="1379159"/>
    <lineage>
        <taxon>Bacteria</taxon>
        <taxon>Pseudomonadati</taxon>
        <taxon>Pseudomonadota</taxon>
        <taxon>Gammaproteobacteria</taxon>
        <taxon>Lysobacterales</taxon>
        <taxon>Rhodanobacteraceae</taxon>
        <taxon>Dyella</taxon>
    </lineage>
</organism>
<protein>
    <submittedName>
        <fullName evidence="7">DNA-binding protein</fullName>
    </submittedName>
</protein>
<dbReference type="InterPro" id="IPR015421">
    <property type="entry name" value="PyrdxlP-dep_Trfase_major"/>
</dbReference>
<dbReference type="GO" id="GO:0003700">
    <property type="term" value="F:DNA-binding transcription factor activity"/>
    <property type="evidence" value="ECO:0007669"/>
    <property type="project" value="InterPro"/>
</dbReference>
<dbReference type="InterPro" id="IPR000524">
    <property type="entry name" value="Tscrpt_reg_HTH_GntR"/>
</dbReference>
<dbReference type="SUPFAM" id="SSF46785">
    <property type="entry name" value="Winged helix' DNA-binding domain"/>
    <property type="match status" value="1"/>
</dbReference>
<keyword evidence="3" id="KW-0805">Transcription regulation</keyword>
<dbReference type="Gene3D" id="1.10.10.10">
    <property type="entry name" value="Winged helix-like DNA-binding domain superfamily/Winged helix DNA-binding domain"/>
    <property type="match status" value="1"/>
</dbReference>
<dbReference type="AlphaFoldDB" id="A0A328P718"/>
<evidence type="ECO:0000313" key="8">
    <source>
        <dbReference type="Proteomes" id="UP000248926"/>
    </source>
</evidence>
<keyword evidence="2" id="KW-0663">Pyridoxal phosphate</keyword>
<comment type="caution">
    <text evidence="7">The sequence shown here is derived from an EMBL/GenBank/DDBJ whole genome shotgun (WGS) entry which is preliminary data.</text>
</comment>
<dbReference type="Pfam" id="PF00155">
    <property type="entry name" value="Aminotran_1_2"/>
    <property type="match status" value="1"/>
</dbReference>
<dbReference type="CDD" id="cd07377">
    <property type="entry name" value="WHTH_GntR"/>
    <property type="match status" value="1"/>
</dbReference>
<dbReference type="Gene3D" id="3.40.640.10">
    <property type="entry name" value="Type I PLP-dependent aspartate aminotransferase-like (Major domain)"/>
    <property type="match status" value="1"/>
</dbReference>
<evidence type="ECO:0000256" key="2">
    <source>
        <dbReference type="ARBA" id="ARBA00022898"/>
    </source>
</evidence>
<sequence>MDIQLTITGRRDLSGQVYQQLRAAIVEGRLPAGSRLPSTRDLARQLGVSRKTTLEVYERLVAEGFLEGRTGDGTFVAEGLAAAPSPKPARGTSALRPARIWRRVPETLSMPRPAERLPYDYLGGVTDKTLFQPAPWRRCVAHALRVQARGRGIYRDPAGEQELRLAIARYVGFSRGVACQWQEVIATQGTQQAIDLAARVMVNAGDTVAVEEPGYPPVRSSLLALGARVVPVPVDAEGLRVDLLPEQARLVYVTPSHQFPLGMPMSLERRLALLAWARRRGAPVVEDDYDGEFRFEGRPVESLKSLDRAGVVAYVGTFSKTLFPELRAGYVVPPASLAADFLKAKQINDWHGCSLTQAALGRYMLDGEFGRHLRRVQKHYAQRREALLEHLRGPLSPWLEPIAPVAGIHMAAFLRAGLTEASVIARARRASIGLYGIAAFYAGRRARQGLLFGYGDMTVDAIDASLSALRSLLAK</sequence>
<evidence type="ECO:0000259" key="6">
    <source>
        <dbReference type="PROSITE" id="PS50949"/>
    </source>
</evidence>
<dbReference type="InterPro" id="IPR015424">
    <property type="entry name" value="PyrdxlP-dep_Trfase"/>
</dbReference>
<accession>A0A328P718</accession>
<keyword evidence="4 7" id="KW-0238">DNA-binding</keyword>
<dbReference type="SMART" id="SM00345">
    <property type="entry name" value="HTH_GNTR"/>
    <property type="match status" value="1"/>
</dbReference>
<evidence type="ECO:0000256" key="3">
    <source>
        <dbReference type="ARBA" id="ARBA00023015"/>
    </source>
</evidence>